<organism evidence="5 6">
    <name type="scientific">Pseudoroseomonas ludipueritiae</name>
    <dbReference type="NCBI Taxonomy" id="198093"/>
    <lineage>
        <taxon>Bacteria</taxon>
        <taxon>Pseudomonadati</taxon>
        <taxon>Pseudomonadota</taxon>
        <taxon>Alphaproteobacteria</taxon>
        <taxon>Acetobacterales</taxon>
        <taxon>Acetobacteraceae</taxon>
        <taxon>Pseudoroseomonas</taxon>
    </lineage>
</organism>
<evidence type="ECO:0000313" key="5">
    <source>
        <dbReference type="EMBL" id="MBC9180241.1"/>
    </source>
</evidence>
<dbReference type="EMBL" id="JACTUZ010000262">
    <property type="protein sequence ID" value="MBC9180241.1"/>
    <property type="molecule type" value="Genomic_DNA"/>
</dbReference>
<accession>A0ABR7REU2</accession>
<protein>
    <submittedName>
        <fullName evidence="5">Uncharacterized protein</fullName>
    </submittedName>
</protein>
<evidence type="ECO:0000256" key="1">
    <source>
        <dbReference type="ARBA" id="ARBA00004370"/>
    </source>
</evidence>
<reference evidence="5 6" key="1">
    <citation type="journal article" date="2009" name="Int. J. Syst. Evol. Microbiol.">
        <title>Transfer of Teichococcus ludipueritiae and Muricoccus roseus to the genus Roseomonas, as Roseomonas ludipueritiae comb. nov. and Roseomonas rosea comb. nov., respectively, and emended description of the genus Roseomonas.</title>
        <authorList>
            <person name="Sanchez-Porro C."/>
            <person name="Gallego V."/>
            <person name="Busse H.J."/>
            <person name="Kampfer P."/>
            <person name="Ventosa A."/>
        </authorList>
    </citation>
    <scope>NUCLEOTIDE SEQUENCE [LARGE SCALE GENOMIC DNA]</scope>
    <source>
        <strain evidence="5 6">DSM 14915</strain>
    </source>
</reference>
<feature type="non-terminal residue" evidence="5">
    <location>
        <position position="1"/>
    </location>
</feature>
<keyword evidence="4" id="KW-0472">Membrane</keyword>
<evidence type="ECO:0000256" key="4">
    <source>
        <dbReference type="ARBA" id="ARBA00023136"/>
    </source>
</evidence>
<sequence>TPSPALAAYANAAPPTAASLRLSFDDAARAARAASQPATEGQGVLEAAATRLSNLVTVRRGDQTVWGDAVSGELEGARQALDAGDIAAAVQKVEALPEKTRAPMEGWLRQARGLLAARAALNELVSPKGQG</sequence>
<dbReference type="Proteomes" id="UP000603940">
    <property type="component" value="Unassembled WGS sequence"/>
</dbReference>
<evidence type="ECO:0000256" key="3">
    <source>
        <dbReference type="ARBA" id="ARBA00022989"/>
    </source>
</evidence>
<name>A0ABR7REU2_9PROT</name>
<comment type="subcellular location">
    <subcellularLocation>
        <location evidence="1">Membrane</location>
    </subcellularLocation>
</comment>
<keyword evidence="2" id="KW-0812">Transmembrane</keyword>
<keyword evidence="3" id="KW-1133">Transmembrane helix</keyword>
<dbReference type="RefSeq" id="WP_367615691.1">
    <property type="nucleotide sequence ID" value="NZ_JACTUZ010000262.1"/>
</dbReference>
<gene>
    <name evidence="5" type="ORF">IBL25_25170</name>
</gene>
<proteinExistence type="predicted"/>
<dbReference type="InterPro" id="IPR019133">
    <property type="entry name" value="MIC60"/>
</dbReference>
<evidence type="ECO:0000256" key="2">
    <source>
        <dbReference type="ARBA" id="ARBA00022692"/>
    </source>
</evidence>
<keyword evidence="6" id="KW-1185">Reference proteome</keyword>
<evidence type="ECO:0000313" key="6">
    <source>
        <dbReference type="Proteomes" id="UP000603940"/>
    </source>
</evidence>
<comment type="caution">
    <text evidence="5">The sequence shown here is derived from an EMBL/GenBank/DDBJ whole genome shotgun (WGS) entry which is preliminary data.</text>
</comment>
<dbReference type="Pfam" id="PF09731">
    <property type="entry name" value="Mitofilin"/>
    <property type="match status" value="1"/>
</dbReference>